<comment type="caution">
    <text evidence="1">The sequence shown here is derived from an EMBL/GenBank/DDBJ whole genome shotgun (WGS) entry which is preliminary data.</text>
</comment>
<protein>
    <recommendedName>
        <fullName evidence="3">Quinate/shikimate 5-dehydrogenase/glutamyl-tRNA reductase domain-containing protein</fullName>
    </recommendedName>
</protein>
<dbReference type="RefSeq" id="WP_154375735.1">
    <property type="nucleotide sequence ID" value="NZ_WKJJ01000009.1"/>
</dbReference>
<dbReference type="Gene3D" id="3.40.50.720">
    <property type="entry name" value="NAD(P)-binding Rossmann-like Domain"/>
    <property type="match status" value="1"/>
</dbReference>
<accession>A0A7X2IPS0</accession>
<reference evidence="1 2" key="1">
    <citation type="submission" date="2019-11" db="EMBL/GenBank/DDBJ databases">
        <title>Novel species isolated from a subtropical stream in China.</title>
        <authorList>
            <person name="Lu H."/>
        </authorList>
    </citation>
    <scope>NUCLEOTIDE SEQUENCE [LARGE SCALE GENOMIC DNA]</scope>
    <source>
        <strain evidence="1 2">FT92W</strain>
    </source>
</reference>
<keyword evidence="2" id="KW-1185">Reference proteome</keyword>
<dbReference type="InterPro" id="IPR036291">
    <property type="entry name" value="NAD(P)-bd_dom_sf"/>
</dbReference>
<evidence type="ECO:0000313" key="2">
    <source>
        <dbReference type="Proteomes" id="UP000446768"/>
    </source>
</evidence>
<name>A0A7X2IPS0_9BURK</name>
<dbReference type="AlphaFoldDB" id="A0A7X2IPS0"/>
<evidence type="ECO:0008006" key="3">
    <source>
        <dbReference type="Google" id="ProtNLM"/>
    </source>
</evidence>
<organism evidence="1 2">
    <name type="scientific">Pseudoduganella rivuli</name>
    <dbReference type="NCBI Taxonomy" id="2666085"/>
    <lineage>
        <taxon>Bacteria</taxon>
        <taxon>Pseudomonadati</taxon>
        <taxon>Pseudomonadota</taxon>
        <taxon>Betaproteobacteria</taxon>
        <taxon>Burkholderiales</taxon>
        <taxon>Oxalobacteraceae</taxon>
        <taxon>Telluria group</taxon>
        <taxon>Pseudoduganella</taxon>
    </lineage>
</organism>
<proteinExistence type="predicted"/>
<dbReference type="EMBL" id="WKJJ01000009">
    <property type="protein sequence ID" value="MRV73313.1"/>
    <property type="molecule type" value="Genomic_DNA"/>
</dbReference>
<evidence type="ECO:0000313" key="1">
    <source>
        <dbReference type="EMBL" id="MRV73313.1"/>
    </source>
</evidence>
<sequence length="395" mass="43039">MFAAIRVALWRALCHLADWRGHWRYLTGCPAIDVAIITNVRDDAERHLFWGRWRPRSGHANGARIYLNGVAGRVRGLDVTAAELMTKEGRQRGRALFMDAVRWSHARGARVVLLAASTKRLFGRDGAALKAAFPDVLFTIGDNGTALLLCQDVQRALDNAGIGRGARVLVIGPYGILGTEVTCYLQAQGYRVAGFGTTRALLADFGRRFPGIALFRDVCNVGEVDAVVACTHSAEAKLDLMAISKLRRTGRKLLVVDVAEPANLDAATYANCHRAVVRQDAGNASSPMVTYVLGSLSSGMLKLAHRTVFGCFAEALTLHHAIYREQQYQRLNQDWFTVSNANMAVLAQAFQSVSVTVAAPHCFGQPLPNFNLKLAGDTRIAAVRGRTAQVERNVA</sequence>
<dbReference type="SUPFAM" id="SSF51735">
    <property type="entry name" value="NAD(P)-binding Rossmann-fold domains"/>
    <property type="match status" value="1"/>
</dbReference>
<gene>
    <name evidence="1" type="ORF">GJ700_16495</name>
</gene>
<dbReference type="Proteomes" id="UP000446768">
    <property type="component" value="Unassembled WGS sequence"/>
</dbReference>